<evidence type="ECO:0000313" key="2">
    <source>
        <dbReference type="EMBL" id="KAJ7349844.1"/>
    </source>
</evidence>
<name>A0AAD7EU78_9AGAR</name>
<keyword evidence="3" id="KW-1185">Reference proteome</keyword>
<comment type="caution">
    <text evidence="2">The sequence shown here is derived from an EMBL/GenBank/DDBJ whole genome shotgun (WGS) entry which is preliminary data.</text>
</comment>
<sequence>MFPTLRVPSDSEQATEQAHRPISSAKVLAAAYTKLSLRKSIPALQKYEMSSQGNTLATLDDGGEDKRDDSALARHLASDGTDICLLDDWFRTWQVLTTPLWTDIAIGGTEAHRGTRYLAGPRLSSGQGENTFKFQASVSVRNEMASAQLYRGPSGAHHCAFLPYLCGTVSPDMCALDPHFWCGPLRIGPTFVVGAAMKTFPSKCVVGMAWRVTYMHGRRRRATKKRGCRVVWSKPESNGRVLHAYASLTAATDVKQYSTRGIRDENLKRMEKLEPRSTTKVGWELIFGVGEVASVRTAEKGEQRKKRKTIIRKVGWSNPEPNGYGPLRFGPVLVGGCALDPHFGEAGAAIGTSETLGCNVEQQGKKADDRMMVQARVERAILLYSIQEFLTMWSRCGPLRFGPILYIVNGGTRPTAGG</sequence>
<accession>A0AAD7EU78</accession>
<dbReference type="Proteomes" id="UP001218218">
    <property type="component" value="Unassembled WGS sequence"/>
</dbReference>
<proteinExistence type="predicted"/>
<dbReference type="AlphaFoldDB" id="A0AAD7EU78"/>
<feature type="region of interest" description="Disordered" evidence="1">
    <location>
        <begin position="1"/>
        <end position="20"/>
    </location>
</feature>
<dbReference type="EMBL" id="JARIHO010000015">
    <property type="protein sequence ID" value="KAJ7349844.1"/>
    <property type="molecule type" value="Genomic_DNA"/>
</dbReference>
<gene>
    <name evidence="2" type="ORF">DFH08DRAFT_997221</name>
</gene>
<evidence type="ECO:0000313" key="3">
    <source>
        <dbReference type="Proteomes" id="UP001218218"/>
    </source>
</evidence>
<evidence type="ECO:0000256" key="1">
    <source>
        <dbReference type="SAM" id="MobiDB-lite"/>
    </source>
</evidence>
<organism evidence="2 3">
    <name type="scientific">Mycena albidolilacea</name>
    <dbReference type="NCBI Taxonomy" id="1033008"/>
    <lineage>
        <taxon>Eukaryota</taxon>
        <taxon>Fungi</taxon>
        <taxon>Dikarya</taxon>
        <taxon>Basidiomycota</taxon>
        <taxon>Agaricomycotina</taxon>
        <taxon>Agaricomycetes</taxon>
        <taxon>Agaricomycetidae</taxon>
        <taxon>Agaricales</taxon>
        <taxon>Marasmiineae</taxon>
        <taxon>Mycenaceae</taxon>
        <taxon>Mycena</taxon>
    </lineage>
</organism>
<reference evidence="2" key="1">
    <citation type="submission" date="2023-03" db="EMBL/GenBank/DDBJ databases">
        <title>Massive genome expansion in bonnet fungi (Mycena s.s.) driven by repeated elements and novel gene families across ecological guilds.</title>
        <authorList>
            <consortium name="Lawrence Berkeley National Laboratory"/>
            <person name="Harder C.B."/>
            <person name="Miyauchi S."/>
            <person name="Viragh M."/>
            <person name="Kuo A."/>
            <person name="Thoen E."/>
            <person name="Andreopoulos B."/>
            <person name="Lu D."/>
            <person name="Skrede I."/>
            <person name="Drula E."/>
            <person name="Henrissat B."/>
            <person name="Morin E."/>
            <person name="Kohler A."/>
            <person name="Barry K."/>
            <person name="LaButti K."/>
            <person name="Morin E."/>
            <person name="Salamov A."/>
            <person name="Lipzen A."/>
            <person name="Mereny Z."/>
            <person name="Hegedus B."/>
            <person name="Baldrian P."/>
            <person name="Stursova M."/>
            <person name="Weitz H."/>
            <person name="Taylor A."/>
            <person name="Grigoriev I.V."/>
            <person name="Nagy L.G."/>
            <person name="Martin F."/>
            <person name="Kauserud H."/>
        </authorList>
    </citation>
    <scope>NUCLEOTIDE SEQUENCE</scope>
    <source>
        <strain evidence="2">CBHHK002</strain>
    </source>
</reference>
<protein>
    <submittedName>
        <fullName evidence="2">Uncharacterized protein</fullName>
    </submittedName>
</protein>